<feature type="domain" description="Shedu protein SduA C-terminal" evidence="1">
    <location>
        <begin position="214"/>
        <end position="382"/>
    </location>
</feature>
<dbReference type="AlphaFoldDB" id="A0A4Q0ZBF4"/>
<dbReference type="EMBL" id="PDJZ01000010">
    <property type="protein sequence ID" value="RXJ83529.1"/>
    <property type="molecule type" value="Genomic_DNA"/>
</dbReference>
<protein>
    <recommendedName>
        <fullName evidence="1">Shedu protein SduA C-terminal domain-containing protein</fullName>
    </recommendedName>
</protein>
<name>A0A4Q0ZBF4_9BACT</name>
<proteinExistence type="predicted"/>
<dbReference type="InterPro" id="IPR025359">
    <property type="entry name" value="SduA_C"/>
</dbReference>
<accession>A0A4Q0ZBF4</accession>
<evidence type="ECO:0000313" key="3">
    <source>
        <dbReference type="Proteomes" id="UP000290870"/>
    </source>
</evidence>
<sequence length="392" mass="46884">MKDNMNFYTDNNKLLYKYSPHNDEDWLIKILNHEAEQRVSKIFYFEKKHLVDYSNGTYTFQIGIIDGEYFKIDKNILYTQYDVLIHKSIEITKKIFTAEKDISIFSKIDSIINQQIIIGGEKKEALPYEDFQKLIHDFPTRIELIHYINSRMTNILMNYFHTTTDSEKKLNEYLKKRKQTKQILSTDILKDFEKNKYIFVYEKLEEMLNAPSSYIEKDWQKQILEIILLLYPKYILSLENVNIKDYYSKPTKTTNRYIDITLIDVNGNIDIIEIKRPHDNLILHSHKYRDNYIPQKELSGTIMQVEKYIFYLNKWGINGEKELNKKYSSSLPSDLSIKIINPKAILILGKEKDFTKEQLMDFEIIKRKYANIIDLMTYDDLLNRVKNIISKF</sequence>
<dbReference type="Proteomes" id="UP000290870">
    <property type="component" value="Unassembled WGS sequence"/>
</dbReference>
<dbReference type="Pfam" id="PF14082">
    <property type="entry name" value="SduA_C"/>
    <property type="match status" value="1"/>
</dbReference>
<organism evidence="2 3">
    <name type="scientific">Arcobacter cloacae</name>
    <dbReference type="NCBI Taxonomy" id="1054034"/>
    <lineage>
        <taxon>Bacteria</taxon>
        <taxon>Pseudomonadati</taxon>
        <taxon>Campylobacterota</taxon>
        <taxon>Epsilonproteobacteria</taxon>
        <taxon>Campylobacterales</taxon>
        <taxon>Arcobacteraceae</taxon>
        <taxon>Arcobacter</taxon>
    </lineage>
</organism>
<dbReference type="OrthoDB" id="2080979at2"/>
<gene>
    <name evidence="2" type="ORF">CRU90_09070</name>
</gene>
<comment type="caution">
    <text evidence="2">The sequence shown here is derived from an EMBL/GenBank/DDBJ whole genome shotgun (WGS) entry which is preliminary data.</text>
</comment>
<evidence type="ECO:0000259" key="1">
    <source>
        <dbReference type="Pfam" id="PF14082"/>
    </source>
</evidence>
<reference evidence="2 3" key="1">
    <citation type="submission" date="2017-10" db="EMBL/GenBank/DDBJ databases">
        <title>Genomics of the genus Arcobacter.</title>
        <authorList>
            <person name="Perez-Cataluna A."/>
            <person name="Figueras M.J."/>
        </authorList>
    </citation>
    <scope>NUCLEOTIDE SEQUENCE [LARGE SCALE GENOMIC DNA]</scope>
    <source>
        <strain evidence="2 3">F26</strain>
    </source>
</reference>
<evidence type="ECO:0000313" key="2">
    <source>
        <dbReference type="EMBL" id="RXJ83529.1"/>
    </source>
</evidence>